<dbReference type="EMBL" id="QJNS01000234">
    <property type="protein sequence ID" value="RYO81948.1"/>
    <property type="molecule type" value="Genomic_DNA"/>
</dbReference>
<protein>
    <recommendedName>
        <fullName evidence="2">Carboxymuconolactone decarboxylase-like domain-containing protein</fullName>
    </recommendedName>
</protein>
<keyword evidence="4" id="KW-1185">Reference proteome</keyword>
<feature type="compositionally biased region" description="Polar residues" evidence="1">
    <location>
        <begin position="212"/>
        <end position="222"/>
    </location>
</feature>
<evidence type="ECO:0000313" key="3">
    <source>
        <dbReference type="EMBL" id="RYO81948.1"/>
    </source>
</evidence>
<dbReference type="SUPFAM" id="SSF69118">
    <property type="entry name" value="AhpD-like"/>
    <property type="match status" value="1"/>
</dbReference>
<dbReference type="InterPro" id="IPR003779">
    <property type="entry name" value="CMD-like"/>
</dbReference>
<dbReference type="PANTHER" id="PTHR34846">
    <property type="entry name" value="4-CARBOXYMUCONOLACTONE DECARBOXYLASE FAMILY PROTEIN (AFU_ORTHOLOGUE AFUA_6G11590)"/>
    <property type="match status" value="1"/>
</dbReference>
<proteinExistence type="predicted"/>
<dbReference type="Pfam" id="PF02627">
    <property type="entry name" value="CMD"/>
    <property type="match status" value="1"/>
</dbReference>
<feature type="region of interest" description="Disordered" evidence="1">
    <location>
        <begin position="202"/>
        <end position="222"/>
    </location>
</feature>
<dbReference type="Gene3D" id="1.20.1290.10">
    <property type="entry name" value="AhpD-like"/>
    <property type="match status" value="1"/>
</dbReference>
<name>A0ABY0H1C6_9PEZI</name>
<organism evidence="3 4">
    <name type="scientific">Monosporascus cannonballus</name>
    <dbReference type="NCBI Taxonomy" id="155416"/>
    <lineage>
        <taxon>Eukaryota</taxon>
        <taxon>Fungi</taxon>
        <taxon>Dikarya</taxon>
        <taxon>Ascomycota</taxon>
        <taxon>Pezizomycotina</taxon>
        <taxon>Sordariomycetes</taxon>
        <taxon>Xylariomycetidae</taxon>
        <taxon>Xylariales</taxon>
        <taxon>Xylariales incertae sedis</taxon>
        <taxon>Monosporascus</taxon>
    </lineage>
</organism>
<feature type="domain" description="Carboxymuconolactone decarboxylase-like" evidence="2">
    <location>
        <begin position="60"/>
        <end position="116"/>
    </location>
</feature>
<evidence type="ECO:0000313" key="4">
    <source>
        <dbReference type="Proteomes" id="UP000294003"/>
    </source>
</evidence>
<evidence type="ECO:0000256" key="1">
    <source>
        <dbReference type="SAM" id="MobiDB-lite"/>
    </source>
</evidence>
<gene>
    <name evidence="3" type="ORF">DL762_006852</name>
</gene>
<dbReference type="PANTHER" id="PTHR34846:SF11">
    <property type="entry name" value="4-CARBOXYMUCONOLACTONE DECARBOXYLASE FAMILY PROTEIN (AFU_ORTHOLOGUE AFUA_6G11590)"/>
    <property type="match status" value="1"/>
</dbReference>
<dbReference type="InterPro" id="IPR029032">
    <property type="entry name" value="AhpD-like"/>
</dbReference>
<sequence length="222" mass="25160">MSRLVWGLTFFRFDNIHYVDQAMLEGLNLAEFEVVDRIRARRVPGPLQALDLTLLHSLPVADGWNLFLGSIRAKTTLPAAFRKLLIYRVAICNSAWYEWDDHVTLAMRVGLSAEAMELIKQRNLSNVDSTQQEKAGMGNGEWAALMITDEMTNNVKVREERFRKLQEHFGSRELVEIIATIGCYNCVSRFLLALDVGERNETDLGLSEDNDTTASSPQAAYF</sequence>
<accession>A0ABY0H1C6</accession>
<comment type="caution">
    <text evidence="3">The sequence shown here is derived from an EMBL/GenBank/DDBJ whole genome shotgun (WGS) entry which is preliminary data.</text>
</comment>
<evidence type="ECO:0000259" key="2">
    <source>
        <dbReference type="Pfam" id="PF02627"/>
    </source>
</evidence>
<reference evidence="3 4" key="1">
    <citation type="submission" date="2018-06" db="EMBL/GenBank/DDBJ databases">
        <title>Complete Genomes of Monosporascus.</title>
        <authorList>
            <person name="Robinson A.J."/>
            <person name="Natvig D.O."/>
        </authorList>
    </citation>
    <scope>NUCLEOTIDE SEQUENCE [LARGE SCALE GENOMIC DNA]</scope>
    <source>
        <strain evidence="3 4">CBS 609.92</strain>
    </source>
</reference>
<dbReference type="Proteomes" id="UP000294003">
    <property type="component" value="Unassembled WGS sequence"/>
</dbReference>